<keyword evidence="1" id="KW-1003">Cell membrane</keyword>
<dbReference type="PANTHER" id="PTHR33383">
    <property type="entry name" value="MEMBRANE PROTEIN INSERTION EFFICIENCY FACTOR-RELATED"/>
    <property type="match status" value="1"/>
</dbReference>
<organism evidence="2 3">
    <name type="scientific">Occultella gossypii</name>
    <dbReference type="NCBI Taxonomy" id="2800820"/>
    <lineage>
        <taxon>Bacteria</taxon>
        <taxon>Bacillati</taxon>
        <taxon>Actinomycetota</taxon>
        <taxon>Actinomycetes</taxon>
        <taxon>Micrococcales</taxon>
        <taxon>Ruaniaceae</taxon>
        <taxon>Occultella</taxon>
    </lineage>
</organism>
<proteinExistence type="inferred from homology"/>
<sequence length="97" mass="10956">MGLVRGYQLIVSPWFAPTCRYYPSCSAYAIDALRKRGPVVGIGLAIWRVLRCNPWSAGGVDHVPARRSRHDRIRRSPLRRTRTLFGRPASLGPQPRS</sequence>
<gene>
    <name evidence="2" type="primary">yidD</name>
    <name evidence="2" type="ORF">KCQ71_12625</name>
</gene>
<evidence type="ECO:0000256" key="1">
    <source>
        <dbReference type="HAMAP-Rule" id="MF_00386"/>
    </source>
</evidence>
<comment type="similarity">
    <text evidence="1">Belongs to the UPF0161 family.</text>
</comment>
<reference evidence="2 3" key="1">
    <citation type="submission" date="2021-04" db="EMBL/GenBank/DDBJ databases">
        <title>Ruania sp. nov., isolated from sandy soil of mangrove forest.</title>
        <authorList>
            <person name="Ge X."/>
            <person name="Huang R."/>
            <person name="Liu W."/>
        </authorList>
    </citation>
    <scope>NUCLEOTIDE SEQUENCE [LARGE SCALE GENOMIC DNA]</scope>
    <source>
        <strain evidence="2 3">N2-46</strain>
    </source>
</reference>
<evidence type="ECO:0000313" key="3">
    <source>
        <dbReference type="Proteomes" id="UP000826651"/>
    </source>
</evidence>
<comment type="caution">
    <text evidence="2">The sequence shown here is derived from an EMBL/GenBank/DDBJ whole genome shotgun (WGS) entry which is preliminary data.</text>
</comment>
<dbReference type="SMART" id="SM01234">
    <property type="entry name" value="Haemolytic"/>
    <property type="match status" value="1"/>
</dbReference>
<keyword evidence="1" id="KW-0472">Membrane</keyword>
<keyword evidence="3" id="KW-1185">Reference proteome</keyword>
<accession>A0ABS7SBF0</accession>
<dbReference type="NCBIfam" id="TIGR00278">
    <property type="entry name" value="membrane protein insertion efficiency factor YidD"/>
    <property type="match status" value="1"/>
</dbReference>
<evidence type="ECO:0000313" key="2">
    <source>
        <dbReference type="EMBL" id="MBZ2197004.1"/>
    </source>
</evidence>
<dbReference type="Pfam" id="PF01809">
    <property type="entry name" value="YidD"/>
    <property type="match status" value="1"/>
</dbReference>
<dbReference type="InterPro" id="IPR002696">
    <property type="entry name" value="Membr_insert_effic_factor_YidD"/>
</dbReference>
<dbReference type="PANTHER" id="PTHR33383:SF1">
    <property type="entry name" value="MEMBRANE PROTEIN INSERTION EFFICIENCY FACTOR-RELATED"/>
    <property type="match status" value="1"/>
</dbReference>
<name>A0ABS7SBF0_9MICO</name>
<comment type="subcellular location">
    <subcellularLocation>
        <location evidence="1">Cell membrane</location>
        <topology evidence="1">Peripheral membrane protein</topology>
        <orientation evidence="1">Cytoplasmic side</orientation>
    </subcellularLocation>
</comment>
<protein>
    <recommendedName>
        <fullName evidence="1">Putative membrane protein insertion efficiency factor</fullName>
    </recommendedName>
</protein>
<dbReference type="HAMAP" id="MF_00386">
    <property type="entry name" value="UPF0161_YidD"/>
    <property type="match status" value="1"/>
</dbReference>
<comment type="function">
    <text evidence="1">Could be involved in insertion of integral membrane proteins into the membrane.</text>
</comment>
<dbReference type="Proteomes" id="UP000826651">
    <property type="component" value="Unassembled WGS sequence"/>
</dbReference>
<dbReference type="RefSeq" id="WP_223406639.1">
    <property type="nucleotide sequence ID" value="NZ_JAGSHT010000012.1"/>
</dbReference>
<dbReference type="EMBL" id="JAGSHT010000012">
    <property type="protein sequence ID" value="MBZ2197004.1"/>
    <property type="molecule type" value="Genomic_DNA"/>
</dbReference>